<evidence type="ECO:0000313" key="3">
    <source>
        <dbReference type="Proteomes" id="UP000070544"/>
    </source>
</evidence>
<accession>A0A139A0K7</accession>
<evidence type="ECO:0000259" key="1">
    <source>
        <dbReference type="PROSITE" id="PS50181"/>
    </source>
</evidence>
<proteinExistence type="predicted"/>
<dbReference type="PROSITE" id="PS50181">
    <property type="entry name" value="FBOX"/>
    <property type="match status" value="1"/>
</dbReference>
<evidence type="ECO:0000313" key="2">
    <source>
        <dbReference type="EMBL" id="KXS09893.1"/>
    </source>
</evidence>
<name>A0A139A0K7_GONPJ</name>
<dbReference type="SUPFAM" id="SSF81383">
    <property type="entry name" value="F-box domain"/>
    <property type="match status" value="1"/>
</dbReference>
<reference evidence="2 3" key="1">
    <citation type="journal article" date="2015" name="Genome Biol. Evol.">
        <title>Phylogenomic analyses indicate that early fungi evolved digesting cell walls of algal ancestors of land plants.</title>
        <authorList>
            <person name="Chang Y."/>
            <person name="Wang S."/>
            <person name="Sekimoto S."/>
            <person name="Aerts A.L."/>
            <person name="Choi C."/>
            <person name="Clum A."/>
            <person name="LaButti K.M."/>
            <person name="Lindquist E.A."/>
            <person name="Yee Ngan C."/>
            <person name="Ohm R.A."/>
            <person name="Salamov A.A."/>
            <person name="Grigoriev I.V."/>
            <person name="Spatafora J.W."/>
            <person name="Berbee M.L."/>
        </authorList>
    </citation>
    <scope>NUCLEOTIDE SEQUENCE [LARGE SCALE GENOMIC DNA]</scope>
    <source>
        <strain evidence="2 3">JEL478</strain>
    </source>
</reference>
<dbReference type="Pfam" id="PF00646">
    <property type="entry name" value="F-box"/>
    <property type="match status" value="1"/>
</dbReference>
<dbReference type="AlphaFoldDB" id="A0A139A0K7"/>
<dbReference type="InterPro" id="IPR036047">
    <property type="entry name" value="F-box-like_dom_sf"/>
</dbReference>
<organism evidence="2 3">
    <name type="scientific">Gonapodya prolifera (strain JEL478)</name>
    <name type="common">Monoblepharis prolifera</name>
    <dbReference type="NCBI Taxonomy" id="1344416"/>
    <lineage>
        <taxon>Eukaryota</taxon>
        <taxon>Fungi</taxon>
        <taxon>Fungi incertae sedis</taxon>
        <taxon>Chytridiomycota</taxon>
        <taxon>Chytridiomycota incertae sedis</taxon>
        <taxon>Monoblepharidomycetes</taxon>
        <taxon>Monoblepharidales</taxon>
        <taxon>Gonapodyaceae</taxon>
        <taxon>Gonapodya</taxon>
    </lineage>
</organism>
<sequence length="289" mass="32479">MGTRVPPEPRPSVSDMDSSFTVVNTASVSTSLKRTIWDSEDHHADQVNHGDHEDDDLKLGRNVLIEAPSALLIGLSASQLPPEILEMIFHHIPVRECYSTLRYVCSSWRTFVMGRGIQSRMDIYINDGVVHPSRTDIARMLALGTGIPSIINIQIVNGFAHPSRTDLENMKPGFNFVTSQHNLFASDGSPVPQYIYRLKTEPCGDYTVYLSPRKLDRQWIPNDDLIKPLYRVPYHIIDIENGARHGRSHTTARGKEAHTCCLSSSAFLRLRHAMMTVAPSCARLAVVYW</sequence>
<dbReference type="Gene3D" id="1.20.1280.50">
    <property type="match status" value="1"/>
</dbReference>
<protein>
    <recommendedName>
        <fullName evidence="1">F-box domain-containing protein</fullName>
    </recommendedName>
</protein>
<gene>
    <name evidence="2" type="ORF">M427DRAFT_202499</name>
</gene>
<keyword evidence="3" id="KW-1185">Reference proteome</keyword>
<dbReference type="InterPro" id="IPR001810">
    <property type="entry name" value="F-box_dom"/>
</dbReference>
<dbReference type="Proteomes" id="UP000070544">
    <property type="component" value="Unassembled WGS sequence"/>
</dbReference>
<feature type="domain" description="F-box" evidence="1">
    <location>
        <begin position="74"/>
        <end position="121"/>
    </location>
</feature>
<dbReference type="EMBL" id="KQ965844">
    <property type="protein sequence ID" value="KXS09893.1"/>
    <property type="molecule type" value="Genomic_DNA"/>
</dbReference>